<accession>A0ACC2TPC8</accession>
<evidence type="ECO:0000313" key="1">
    <source>
        <dbReference type="EMBL" id="KAJ9076600.1"/>
    </source>
</evidence>
<dbReference type="Proteomes" id="UP001165960">
    <property type="component" value="Unassembled WGS sequence"/>
</dbReference>
<keyword evidence="2" id="KW-1185">Reference proteome</keyword>
<comment type="caution">
    <text evidence="1">The sequence shown here is derived from an EMBL/GenBank/DDBJ whole genome shotgun (WGS) entry which is preliminary data.</text>
</comment>
<reference evidence="1" key="1">
    <citation type="submission" date="2022-04" db="EMBL/GenBank/DDBJ databases">
        <title>Genome of the entomopathogenic fungus Entomophthora muscae.</title>
        <authorList>
            <person name="Elya C."/>
            <person name="Lovett B.R."/>
            <person name="Lee E."/>
            <person name="Macias A.M."/>
            <person name="Hajek A.E."/>
            <person name="De Bivort B.L."/>
            <person name="Kasson M.T."/>
            <person name="De Fine Licht H.H."/>
            <person name="Stajich J.E."/>
        </authorList>
    </citation>
    <scope>NUCLEOTIDE SEQUENCE</scope>
    <source>
        <strain evidence="1">Berkeley</strain>
    </source>
</reference>
<evidence type="ECO:0000313" key="2">
    <source>
        <dbReference type="Proteomes" id="UP001165960"/>
    </source>
</evidence>
<dbReference type="EMBL" id="QTSX02002263">
    <property type="protein sequence ID" value="KAJ9076600.1"/>
    <property type="molecule type" value="Genomic_DNA"/>
</dbReference>
<gene>
    <name evidence="1" type="ORF">DSO57_1024602</name>
</gene>
<proteinExistence type="predicted"/>
<sequence>MCSKCAKAPQIAPVFMELPTKKIASKKLVKALVCLPVSTTHLWPPLLPPPWPLLWALLCFLLLACLRSPLRSLLMPCLRPPLRPLLCSLLLAPLPVRFFWACVFLGFGLTCLFSGVPFPPWELLCPWVSCSQWARFPLGLSPL</sequence>
<name>A0ACC2TPC8_9FUNG</name>
<organism evidence="1 2">
    <name type="scientific">Entomophthora muscae</name>
    <dbReference type="NCBI Taxonomy" id="34485"/>
    <lineage>
        <taxon>Eukaryota</taxon>
        <taxon>Fungi</taxon>
        <taxon>Fungi incertae sedis</taxon>
        <taxon>Zoopagomycota</taxon>
        <taxon>Entomophthoromycotina</taxon>
        <taxon>Entomophthoromycetes</taxon>
        <taxon>Entomophthorales</taxon>
        <taxon>Entomophthoraceae</taxon>
        <taxon>Entomophthora</taxon>
    </lineage>
</organism>
<protein>
    <submittedName>
        <fullName evidence="1">Uncharacterized protein</fullName>
    </submittedName>
</protein>